<feature type="domain" description="UvrD-like helicase C-terminal" evidence="11">
    <location>
        <begin position="271"/>
        <end position="601"/>
    </location>
</feature>
<evidence type="ECO:0000259" key="11">
    <source>
        <dbReference type="PROSITE" id="PS51217"/>
    </source>
</evidence>
<evidence type="ECO:0000313" key="12">
    <source>
        <dbReference type="EMBL" id="TWT77030.1"/>
    </source>
</evidence>
<keyword evidence="13" id="KW-1185">Reference proteome</keyword>
<organism evidence="12 13">
    <name type="scientific">Posidoniimonas polymericola</name>
    <dbReference type="NCBI Taxonomy" id="2528002"/>
    <lineage>
        <taxon>Bacteria</taxon>
        <taxon>Pseudomonadati</taxon>
        <taxon>Planctomycetota</taxon>
        <taxon>Planctomycetia</taxon>
        <taxon>Pirellulales</taxon>
        <taxon>Lacipirellulaceae</taxon>
        <taxon>Posidoniimonas</taxon>
    </lineage>
</organism>
<dbReference type="EMBL" id="SJPO01000005">
    <property type="protein sequence ID" value="TWT77030.1"/>
    <property type="molecule type" value="Genomic_DNA"/>
</dbReference>
<evidence type="ECO:0000313" key="13">
    <source>
        <dbReference type="Proteomes" id="UP000318478"/>
    </source>
</evidence>
<keyword evidence="5 12" id="KW-0347">Helicase</keyword>
<sequence length="1101" mass="118967">MQIILGPPGARLAEESVRLYVGGLESGPFAAGSWLLVESATAAPELTALLATQTGGMLAPGVKPLHQAADAVVGAAPEPITPLGPVARNRLIEEILLRGGFSGRFRLLQEARGSAGGLDYVAAAIRDFALANAEPDEVLDNAAALRNPRISELARAYQDYCRECTRRRLLDREGRLRHACELLESGRLPGGPPGLVAAVGLDRLSLLESRFLQAAFRGAERRVAAFTIDSPAAFETDHAASAIYAGPVQTVQRLRTLFPDSTTTWIESGLPATDARRHALDGMFRDPRDTIVPAAPATPGSIRVRGAKGLQDEADAAAHQAKRLLLSGAAADELVVATRSLGAWAPRLREAFAQAGVPVAIEGAKSFGETSLGRSVGLLLRLAAGNWAFEEVQSVVSSPRFAGLDSRLSGDERPLASRFGFATRRAAVEWIVGEQLLPKGRRALIDRVTWLATTEQESAPEPNTDQATPRPESPDRRRARLSAAATLAAPALQLLGDATQEFGQEAPPLAWHDRIAAALTLLDYRSYDPLTQADDVAALAALEDALASLAQLAELRGGEATALPLPEVQRLVQGWQSRLRLDQRWDSEGRVRLLTAETACQTGCGHLLLVGLDEQSFPRPDATIAIGVADDQQQLHHGNEMLLFAKLLAAPRESVTLSYAAVDEKAQTLNPSSFVAELERLFPPGSLRETSAPVAATAQDALQLRRQAVRRLMEGDAQPLAQFAGLPDAPAASLGAALIASHDRSHGEHFGPYEGVLGGSTAAEWAATRFGPEHLWSASQLEDYGECPFKFYMKHVLRAEPLESLALDVDYRRRGSLLHDAMVRFHRHVNDLLGVGSAPSTLDAEAFTAAFRAAVEEAFQTLATAQHEAVVAEIEMMQAAAWDQEYWRQHAAYDQKHNSFEEPLSPRHFEARFGPEVSAPDETPDPLSTQQPFTLEAGGLQILLTGQVDRIDVGRVAGQAVFSIIDYKTARSLTLKQEDIESGRLLQLVLYTIAVSDHLFAGQDIAPWRSGYWVVQNDGFKTGKLPQPGEQAGGQIVTAEDWQELVATVRQRVGEIVRDVRAARFPMFNTDEDCGGRCEFRTTCRVSQARSLGKTPIGEDA</sequence>
<dbReference type="Pfam" id="PF12705">
    <property type="entry name" value="PDDEXK_1"/>
    <property type="match status" value="1"/>
</dbReference>
<feature type="region of interest" description="Disordered" evidence="10">
    <location>
        <begin position="453"/>
        <end position="478"/>
    </location>
</feature>
<keyword evidence="3" id="KW-0227">DNA damage</keyword>
<evidence type="ECO:0000256" key="1">
    <source>
        <dbReference type="ARBA" id="ARBA00022722"/>
    </source>
</evidence>
<dbReference type="OrthoDB" id="5487982at2"/>
<dbReference type="GO" id="GO:0003678">
    <property type="term" value="F:DNA helicase activity"/>
    <property type="evidence" value="ECO:0007669"/>
    <property type="project" value="UniProtKB-EC"/>
</dbReference>
<evidence type="ECO:0000256" key="10">
    <source>
        <dbReference type="SAM" id="MobiDB-lite"/>
    </source>
</evidence>
<dbReference type="SUPFAM" id="SSF52540">
    <property type="entry name" value="P-loop containing nucleoside triphosphate hydrolases"/>
    <property type="match status" value="1"/>
</dbReference>
<dbReference type="GO" id="GO:0006310">
    <property type="term" value="P:DNA recombination"/>
    <property type="evidence" value="ECO:0007669"/>
    <property type="project" value="TreeGrafter"/>
</dbReference>
<dbReference type="PROSITE" id="PS51217">
    <property type="entry name" value="UVRD_HELICASE_CTER"/>
    <property type="match status" value="1"/>
</dbReference>
<evidence type="ECO:0000256" key="3">
    <source>
        <dbReference type="ARBA" id="ARBA00022763"/>
    </source>
</evidence>
<dbReference type="GO" id="GO:0003677">
    <property type="term" value="F:DNA binding"/>
    <property type="evidence" value="ECO:0007669"/>
    <property type="project" value="UniProtKB-KW"/>
</dbReference>
<dbReference type="InterPro" id="IPR038726">
    <property type="entry name" value="PDDEXK_AddAB-type"/>
</dbReference>
<accession>A0A5C5YQJ9</accession>
<evidence type="ECO:0000256" key="9">
    <source>
        <dbReference type="ARBA" id="ARBA00023204"/>
    </source>
</evidence>
<dbReference type="PANTHER" id="PTHR30591">
    <property type="entry name" value="RECBCD ENZYME SUBUNIT RECC"/>
    <property type="match status" value="1"/>
</dbReference>
<dbReference type="EC" id="3.6.4.12" evidence="12"/>
<dbReference type="RefSeq" id="WP_146587272.1">
    <property type="nucleotide sequence ID" value="NZ_SJPO01000005.1"/>
</dbReference>
<dbReference type="InterPro" id="IPR011604">
    <property type="entry name" value="PDDEXK-like_dom_sf"/>
</dbReference>
<keyword evidence="7" id="KW-0067">ATP-binding</keyword>
<evidence type="ECO:0000256" key="7">
    <source>
        <dbReference type="ARBA" id="ARBA00022840"/>
    </source>
</evidence>
<evidence type="ECO:0000256" key="8">
    <source>
        <dbReference type="ARBA" id="ARBA00023125"/>
    </source>
</evidence>
<dbReference type="GO" id="GO:0005524">
    <property type="term" value="F:ATP binding"/>
    <property type="evidence" value="ECO:0007669"/>
    <property type="project" value="UniProtKB-KW"/>
</dbReference>
<dbReference type="Proteomes" id="UP000318478">
    <property type="component" value="Unassembled WGS sequence"/>
</dbReference>
<evidence type="ECO:0000256" key="2">
    <source>
        <dbReference type="ARBA" id="ARBA00022741"/>
    </source>
</evidence>
<dbReference type="Gene3D" id="3.90.320.10">
    <property type="match status" value="1"/>
</dbReference>
<comment type="caution">
    <text evidence="12">The sequence shown here is derived from an EMBL/GenBank/DDBJ whole genome shotgun (WGS) entry which is preliminary data.</text>
</comment>
<keyword evidence="1" id="KW-0540">Nuclease</keyword>
<dbReference type="InterPro" id="IPR027417">
    <property type="entry name" value="P-loop_NTPase"/>
</dbReference>
<keyword evidence="8" id="KW-0238">DNA-binding</keyword>
<dbReference type="GO" id="GO:0004527">
    <property type="term" value="F:exonuclease activity"/>
    <property type="evidence" value="ECO:0007669"/>
    <property type="project" value="UniProtKB-KW"/>
</dbReference>
<reference evidence="12 13" key="1">
    <citation type="submission" date="2019-02" db="EMBL/GenBank/DDBJ databases">
        <title>Deep-cultivation of Planctomycetes and their phenomic and genomic characterization uncovers novel biology.</title>
        <authorList>
            <person name="Wiegand S."/>
            <person name="Jogler M."/>
            <person name="Boedeker C."/>
            <person name="Pinto D."/>
            <person name="Vollmers J."/>
            <person name="Rivas-Marin E."/>
            <person name="Kohn T."/>
            <person name="Peeters S.H."/>
            <person name="Heuer A."/>
            <person name="Rast P."/>
            <person name="Oberbeckmann S."/>
            <person name="Bunk B."/>
            <person name="Jeske O."/>
            <person name="Meyerdierks A."/>
            <person name="Storesund J.E."/>
            <person name="Kallscheuer N."/>
            <person name="Luecker S."/>
            <person name="Lage O.M."/>
            <person name="Pohl T."/>
            <person name="Merkel B.J."/>
            <person name="Hornburger P."/>
            <person name="Mueller R.-W."/>
            <person name="Bruemmer F."/>
            <person name="Labrenz M."/>
            <person name="Spormann A.M."/>
            <person name="Op Den Camp H."/>
            <person name="Overmann J."/>
            <person name="Amann R."/>
            <person name="Jetten M.S.M."/>
            <person name="Mascher T."/>
            <person name="Medema M.H."/>
            <person name="Devos D.P."/>
            <person name="Kaster A.-K."/>
            <person name="Ovreas L."/>
            <person name="Rohde M."/>
            <person name="Galperin M.Y."/>
            <person name="Jogler C."/>
        </authorList>
    </citation>
    <scope>NUCLEOTIDE SEQUENCE [LARGE SCALE GENOMIC DNA]</scope>
    <source>
        <strain evidence="12 13">Pla123a</strain>
    </source>
</reference>
<keyword evidence="9" id="KW-0234">DNA repair</keyword>
<feature type="compositionally biased region" description="Polar residues" evidence="10">
    <location>
        <begin position="453"/>
        <end position="467"/>
    </location>
</feature>
<evidence type="ECO:0000256" key="4">
    <source>
        <dbReference type="ARBA" id="ARBA00022801"/>
    </source>
</evidence>
<keyword evidence="2" id="KW-0547">Nucleotide-binding</keyword>
<gene>
    <name evidence="12" type="primary">addB</name>
    <name evidence="12" type="ORF">Pla123a_24580</name>
</gene>
<protein>
    <submittedName>
        <fullName evidence="12">ATP-dependent helicase/deoxyribonuclease subunit B</fullName>
        <ecNumber evidence="12">3.6.4.12</ecNumber>
    </submittedName>
</protein>
<evidence type="ECO:0000256" key="6">
    <source>
        <dbReference type="ARBA" id="ARBA00022839"/>
    </source>
</evidence>
<dbReference type="PANTHER" id="PTHR30591:SF1">
    <property type="entry name" value="RECBCD ENZYME SUBUNIT RECC"/>
    <property type="match status" value="1"/>
</dbReference>
<dbReference type="AlphaFoldDB" id="A0A5C5YQJ9"/>
<dbReference type="InterPro" id="IPR014017">
    <property type="entry name" value="DNA_helicase_UvrD-like_C"/>
</dbReference>
<dbReference type="Gene3D" id="3.40.50.300">
    <property type="entry name" value="P-loop containing nucleotide triphosphate hydrolases"/>
    <property type="match status" value="1"/>
</dbReference>
<name>A0A5C5YQJ9_9BACT</name>
<keyword evidence="4 12" id="KW-0378">Hydrolase</keyword>
<proteinExistence type="predicted"/>
<dbReference type="GO" id="GO:0006281">
    <property type="term" value="P:DNA repair"/>
    <property type="evidence" value="ECO:0007669"/>
    <property type="project" value="UniProtKB-KW"/>
</dbReference>
<evidence type="ECO:0000256" key="5">
    <source>
        <dbReference type="ARBA" id="ARBA00022806"/>
    </source>
</evidence>
<keyword evidence="6" id="KW-0269">Exonuclease</keyword>